<dbReference type="Proteomes" id="UP000228934">
    <property type="component" value="Unassembled WGS sequence"/>
</dbReference>
<dbReference type="EMBL" id="KZ021074">
    <property type="protein sequence ID" value="PIO13899.1"/>
    <property type="molecule type" value="Genomic_DNA"/>
</dbReference>
<sequence length="52" mass="6133">MKDMPVPVIAANCSLPDNSKEIYMFYKYFLYLGSKGAYIFYIENKINICFHQ</sequence>
<gene>
    <name evidence="1" type="ORF">AB205_0134060</name>
</gene>
<protein>
    <submittedName>
        <fullName evidence="1">Uncharacterized protein</fullName>
    </submittedName>
</protein>
<proteinExistence type="predicted"/>
<evidence type="ECO:0000313" key="1">
    <source>
        <dbReference type="EMBL" id="PIO13899.1"/>
    </source>
</evidence>
<keyword evidence="2" id="KW-1185">Reference proteome</keyword>
<reference evidence="2" key="1">
    <citation type="journal article" date="2017" name="Nat. Commun.">
        <title>The North American bullfrog draft genome provides insight into hormonal regulation of long noncoding RNA.</title>
        <authorList>
            <person name="Hammond S.A."/>
            <person name="Warren R.L."/>
            <person name="Vandervalk B.P."/>
            <person name="Kucuk E."/>
            <person name="Khan H."/>
            <person name="Gibb E.A."/>
            <person name="Pandoh P."/>
            <person name="Kirk H."/>
            <person name="Zhao Y."/>
            <person name="Jones M."/>
            <person name="Mungall A.J."/>
            <person name="Coope R."/>
            <person name="Pleasance S."/>
            <person name="Moore R.A."/>
            <person name="Holt R.A."/>
            <person name="Round J.M."/>
            <person name="Ohora S."/>
            <person name="Walle B.V."/>
            <person name="Veldhoen N."/>
            <person name="Helbing C.C."/>
            <person name="Birol I."/>
        </authorList>
    </citation>
    <scope>NUCLEOTIDE SEQUENCE [LARGE SCALE GENOMIC DNA]</scope>
</reference>
<dbReference type="AlphaFoldDB" id="A0A2G9QE46"/>
<evidence type="ECO:0000313" key="2">
    <source>
        <dbReference type="Proteomes" id="UP000228934"/>
    </source>
</evidence>
<accession>A0A2G9QE46</accession>
<organism evidence="1 2">
    <name type="scientific">Aquarana catesbeiana</name>
    <name type="common">American bullfrog</name>
    <name type="synonym">Rana catesbeiana</name>
    <dbReference type="NCBI Taxonomy" id="8400"/>
    <lineage>
        <taxon>Eukaryota</taxon>
        <taxon>Metazoa</taxon>
        <taxon>Chordata</taxon>
        <taxon>Craniata</taxon>
        <taxon>Vertebrata</taxon>
        <taxon>Euteleostomi</taxon>
        <taxon>Amphibia</taxon>
        <taxon>Batrachia</taxon>
        <taxon>Anura</taxon>
        <taxon>Neobatrachia</taxon>
        <taxon>Ranoidea</taxon>
        <taxon>Ranidae</taxon>
        <taxon>Aquarana</taxon>
    </lineage>
</organism>
<name>A0A2G9QE46_AQUCT</name>